<dbReference type="OrthoDB" id="109543at2759"/>
<evidence type="ECO:0000313" key="3">
    <source>
        <dbReference type="EMBL" id="KJE88515.1"/>
    </source>
</evidence>
<dbReference type="RefSeq" id="XP_004365034.1">
    <property type="nucleotide sequence ID" value="XM_004364977.2"/>
</dbReference>
<dbReference type="InterPro" id="IPR000608">
    <property type="entry name" value="UBC"/>
</dbReference>
<dbReference type="InterPro" id="IPR016135">
    <property type="entry name" value="UBQ-conjugating_enzyme/RWD"/>
</dbReference>
<evidence type="ECO:0000313" key="4">
    <source>
        <dbReference type="Proteomes" id="UP000008743"/>
    </source>
</evidence>
<dbReference type="Pfam" id="PF00179">
    <property type="entry name" value="UQ_con"/>
    <property type="match status" value="1"/>
</dbReference>
<proteinExistence type="predicted"/>
<organism evidence="3 4">
    <name type="scientific">Capsaspora owczarzaki (strain ATCC 30864)</name>
    <dbReference type="NCBI Taxonomy" id="595528"/>
    <lineage>
        <taxon>Eukaryota</taxon>
        <taxon>Filasterea</taxon>
        <taxon>Capsaspora</taxon>
    </lineage>
</organism>
<dbReference type="EMBL" id="KE346360">
    <property type="protein sequence ID" value="KJE88515.1"/>
    <property type="molecule type" value="Genomic_DNA"/>
</dbReference>
<protein>
    <submittedName>
        <fullName evidence="3">Ubiquitin-conjugating enzyme family protein</fullName>
    </submittedName>
</protein>
<sequence>MQQQQQQQQQAQSTEIGNELQRTKRLQLELRSLVKSGEYDIDLGGDTGDALDIWNIKLYKKNLPQDSGLAADLDELIKRNGQDHIHLQVNFPAQYPTEPPFFRVVSPRFKWHTGHVSVGGSVCLEVLVNTHTAAGYKSRYVMESLLWMVIINLVSDNPAAGVGPGRIDFDAMFGPQPRTGYSEDDARKHFNRIIGQHGWINWSADGRKPCSFAPNCYRKNPQHWAEFSHEGQEAPVERDDAPPYQAPSPPVSTLSPHAQPFVPARSPSSSATPVDGADPARSPLRQ</sequence>
<dbReference type="InParanoid" id="A0A0D2WGH7"/>
<dbReference type="InterPro" id="IPR019406">
    <property type="entry name" value="APLF_PBZ"/>
</dbReference>
<feature type="domain" description="UBC core" evidence="2">
    <location>
        <begin position="21"/>
        <end position="203"/>
    </location>
</feature>
<dbReference type="OMA" id="WINWSAD"/>
<dbReference type="STRING" id="595528.A0A0D2WGH7"/>
<reference evidence="4" key="1">
    <citation type="submission" date="2011-02" db="EMBL/GenBank/DDBJ databases">
        <title>The Genome Sequence of Capsaspora owczarzaki ATCC 30864.</title>
        <authorList>
            <person name="Russ C."/>
            <person name="Cuomo C."/>
            <person name="Burger G."/>
            <person name="Gray M.W."/>
            <person name="Holland P.W.H."/>
            <person name="King N."/>
            <person name="Lang F.B.F."/>
            <person name="Roger A.J."/>
            <person name="Ruiz-Trillo I."/>
            <person name="Young S.K."/>
            <person name="Zeng Q."/>
            <person name="Gargeya S."/>
            <person name="Alvarado L."/>
            <person name="Berlin A."/>
            <person name="Chapman S.B."/>
            <person name="Chen Z."/>
            <person name="Freedman E."/>
            <person name="Gellesch M."/>
            <person name="Goldberg J."/>
            <person name="Griggs A."/>
            <person name="Gujja S."/>
            <person name="Heilman E."/>
            <person name="Heiman D."/>
            <person name="Howarth C."/>
            <person name="Mehta T."/>
            <person name="Neiman D."/>
            <person name="Pearson M."/>
            <person name="Roberts A."/>
            <person name="Saif S."/>
            <person name="Shea T."/>
            <person name="Shenoy N."/>
            <person name="Sisk P."/>
            <person name="Stolte C."/>
            <person name="Sykes S."/>
            <person name="White J."/>
            <person name="Yandava C."/>
            <person name="Haas B."/>
            <person name="Nusbaum C."/>
            <person name="Birren B."/>
        </authorList>
    </citation>
    <scope>NUCLEOTIDE SEQUENCE</scope>
    <source>
        <strain evidence="4">ATCC 30864</strain>
    </source>
</reference>
<dbReference type="Proteomes" id="UP000008743">
    <property type="component" value="Unassembled WGS sequence"/>
</dbReference>
<gene>
    <name evidence="3" type="ORF">CAOG_000163</name>
</gene>
<evidence type="ECO:0000259" key="2">
    <source>
        <dbReference type="PROSITE" id="PS50127"/>
    </source>
</evidence>
<feature type="region of interest" description="Disordered" evidence="1">
    <location>
        <begin position="229"/>
        <end position="286"/>
    </location>
</feature>
<dbReference type="Gene3D" id="3.10.110.10">
    <property type="entry name" value="Ubiquitin Conjugating Enzyme"/>
    <property type="match status" value="1"/>
</dbReference>
<dbReference type="CDD" id="cd23802">
    <property type="entry name" value="UBCc_UBE2Q"/>
    <property type="match status" value="1"/>
</dbReference>
<accession>A0A0D2WGH7</accession>
<dbReference type="Pfam" id="PF10283">
    <property type="entry name" value="zf-CCHH"/>
    <property type="match status" value="1"/>
</dbReference>
<dbReference type="SUPFAM" id="SSF54495">
    <property type="entry name" value="UBC-like"/>
    <property type="match status" value="1"/>
</dbReference>
<dbReference type="AlphaFoldDB" id="A0A0D2WGH7"/>
<dbReference type="SMART" id="SM00212">
    <property type="entry name" value="UBCc"/>
    <property type="match status" value="1"/>
</dbReference>
<dbReference type="eggNOG" id="KOG0897">
    <property type="taxonomic scope" value="Eukaryota"/>
</dbReference>
<name>A0A0D2WGH7_CAPO3</name>
<evidence type="ECO:0000256" key="1">
    <source>
        <dbReference type="SAM" id="MobiDB-lite"/>
    </source>
</evidence>
<dbReference type="PhylomeDB" id="A0A0D2WGH7"/>
<dbReference type="PROSITE" id="PS50127">
    <property type="entry name" value="UBC_2"/>
    <property type="match status" value="1"/>
</dbReference>
<feature type="compositionally biased region" description="Basic and acidic residues" evidence="1">
    <location>
        <begin position="229"/>
        <end position="241"/>
    </location>
</feature>
<keyword evidence="4" id="KW-1185">Reference proteome</keyword>